<feature type="signal peptide" evidence="1">
    <location>
        <begin position="1"/>
        <end position="20"/>
    </location>
</feature>
<dbReference type="PROSITE" id="PS51257">
    <property type="entry name" value="PROKAR_LIPOPROTEIN"/>
    <property type="match status" value="1"/>
</dbReference>
<dbReference type="AlphaFoldDB" id="A0A0R3KGT2"/>
<name>A0A0R3KGT2_9BRAD</name>
<comment type="caution">
    <text evidence="2">The sequence shown here is derived from an EMBL/GenBank/DDBJ whole genome shotgun (WGS) entry which is preliminary data.</text>
</comment>
<gene>
    <name evidence="2" type="ORF">CQ12_04250</name>
</gene>
<evidence type="ECO:0008006" key="4">
    <source>
        <dbReference type="Google" id="ProtNLM"/>
    </source>
</evidence>
<feature type="chain" id="PRO_5006442085" description="Peptidyl-prolyl cis-trans isomerase plp" evidence="1">
    <location>
        <begin position="21"/>
        <end position="287"/>
    </location>
</feature>
<dbReference type="SUPFAM" id="SSF109998">
    <property type="entry name" value="Triger factor/SurA peptide-binding domain-like"/>
    <property type="match status" value="1"/>
</dbReference>
<dbReference type="STRING" id="280332.CQ12_04250"/>
<evidence type="ECO:0000313" key="2">
    <source>
        <dbReference type="EMBL" id="KRQ94851.1"/>
    </source>
</evidence>
<sequence>MSIKIARLAVLLACSAIALAGCGKKSDQPAASKGQVVARVGDEVVTIQDLENEFRWANVTPDKQKEPEIVKRVLGELVVRKYLLRQAMAAKLDREPGVLLDLLRSREQILENAYVQRQAAAKAPGKADVDRYMANNPAKFAGRKLLSVEQIAFPLGPATQTFIEVNKNAKSLDEIDEKLTAAGIPHGRQMGTLNSGDLPPEFYGLIEAKKADDVFFVRAGQNGLFFKVKGEEARPLEGEAAANLARQLMRADAVKAELGIAAYSANLEAKYEGDYAKIMQPGDAKKN</sequence>
<dbReference type="EMBL" id="LLXZ01000215">
    <property type="protein sequence ID" value="KRQ94851.1"/>
    <property type="molecule type" value="Genomic_DNA"/>
</dbReference>
<keyword evidence="1" id="KW-0732">Signal</keyword>
<accession>A0A0R3KGT2</accession>
<proteinExistence type="predicted"/>
<evidence type="ECO:0000313" key="3">
    <source>
        <dbReference type="Proteomes" id="UP000050863"/>
    </source>
</evidence>
<keyword evidence="3" id="KW-1185">Reference proteome</keyword>
<protein>
    <recommendedName>
        <fullName evidence="4">Peptidyl-prolyl cis-trans isomerase plp</fullName>
    </recommendedName>
</protein>
<dbReference type="Proteomes" id="UP000050863">
    <property type="component" value="Unassembled WGS sequence"/>
</dbReference>
<evidence type="ECO:0000256" key="1">
    <source>
        <dbReference type="SAM" id="SignalP"/>
    </source>
</evidence>
<organism evidence="2 3">
    <name type="scientific">Bradyrhizobium jicamae</name>
    <dbReference type="NCBI Taxonomy" id="280332"/>
    <lineage>
        <taxon>Bacteria</taxon>
        <taxon>Pseudomonadati</taxon>
        <taxon>Pseudomonadota</taxon>
        <taxon>Alphaproteobacteria</taxon>
        <taxon>Hyphomicrobiales</taxon>
        <taxon>Nitrobacteraceae</taxon>
        <taxon>Bradyrhizobium</taxon>
    </lineage>
</organism>
<dbReference type="RefSeq" id="WP_057840322.1">
    <property type="nucleotide sequence ID" value="NZ_LLXZ01000215.1"/>
</dbReference>
<reference evidence="2 3" key="1">
    <citation type="submission" date="2014-03" db="EMBL/GenBank/DDBJ databases">
        <title>Bradyrhizobium valentinum sp. nov., isolated from effective nodules of Lupinus mariae-josephae, a lupine endemic of basic-lime soils in Eastern Spain.</title>
        <authorList>
            <person name="Duran D."/>
            <person name="Rey L."/>
            <person name="Navarro A."/>
            <person name="Busquets A."/>
            <person name="Imperial J."/>
            <person name="Ruiz-Argueso T."/>
        </authorList>
    </citation>
    <scope>NUCLEOTIDE SEQUENCE [LARGE SCALE GENOMIC DNA]</scope>
    <source>
        <strain evidence="2 3">PAC68</strain>
    </source>
</reference>
<dbReference type="InterPro" id="IPR027304">
    <property type="entry name" value="Trigger_fact/SurA_dom_sf"/>
</dbReference>